<evidence type="ECO:0000313" key="1">
    <source>
        <dbReference type="EMBL" id="AGH95598.1"/>
    </source>
</evidence>
<dbReference type="Proteomes" id="UP000012040">
    <property type="component" value="Chromosome"/>
</dbReference>
<keyword evidence="2" id="KW-1185">Reference proteome</keyword>
<protein>
    <submittedName>
        <fullName evidence="1">Uncharacterized protein</fullName>
    </submittedName>
</protein>
<accession>M4V8R0</accession>
<dbReference type="PATRIC" id="fig|1184267.3.peg.1401"/>
<gene>
    <name evidence="1" type="ORF">A11Q_1382</name>
</gene>
<dbReference type="AlphaFoldDB" id="M4V8R0"/>
<reference evidence="1 2" key="1">
    <citation type="journal article" date="2013" name="ISME J.">
        <title>By their genes ye shall know them: genomic signatures of predatory bacteria.</title>
        <authorList>
            <person name="Pasternak Z."/>
            <person name="Pietrokovski S."/>
            <person name="Rotem O."/>
            <person name="Gophna U."/>
            <person name="Lurie-Weinberger M.N."/>
            <person name="Jurkevitch E."/>
        </authorList>
    </citation>
    <scope>NUCLEOTIDE SEQUENCE [LARGE SCALE GENOMIC DNA]</scope>
    <source>
        <strain evidence="1 2">JSS</strain>
    </source>
</reference>
<dbReference type="STRING" id="1184267.A11Q_1382"/>
<organism evidence="1 2">
    <name type="scientific">Pseudobdellovibrio exovorus JSS</name>
    <dbReference type="NCBI Taxonomy" id="1184267"/>
    <lineage>
        <taxon>Bacteria</taxon>
        <taxon>Pseudomonadati</taxon>
        <taxon>Bdellovibrionota</taxon>
        <taxon>Bdellovibrionia</taxon>
        <taxon>Bdellovibrionales</taxon>
        <taxon>Pseudobdellovibrionaceae</taxon>
        <taxon>Pseudobdellovibrio</taxon>
    </lineage>
</organism>
<name>M4V8R0_9BACT</name>
<dbReference type="EMBL" id="CP003537">
    <property type="protein sequence ID" value="AGH95598.1"/>
    <property type="molecule type" value="Genomic_DNA"/>
</dbReference>
<proteinExistence type="predicted"/>
<evidence type="ECO:0000313" key="2">
    <source>
        <dbReference type="Proteomes" id="UP000012040"/>
    </source>
</evidence>
<sequence>MLFYMQMKNWFLIFLMLTIAYMIHQKTSPARSYALKPISSISIIR</sequence>
<dbReference type="KEGG" id="bex:A11Q_1382"/>
<dbReference type="HOGENOM" id="CLU_3196581_0_0_7"/>